<proteinExistence type="inferred from homology"/>
<dbReference type="PANTHER" id="PTHR42951">
    <property type="entry name" value="METALLO-BETA-LACTAMASE DOMAIN-CONTAINING"/>
    <property type="match status" value="1"/>
</dbReference>
<keyword evidence="3" id="KW-0378">Hydrolase</keyword>
<evidence type="ECO:0000313" key="4">
    <source>
        <dbReference type="Proteomes" id="UP000466966"/>
    </source>
</evidence>
<dbReference type="SMART" id="SM00849">
    <property type="entry name" value="Lactamase_B"/>
    <property type="match status" value="1"/>
</dbReference>
<comment type="caution">
    <text evidence="3">The sequence shown here is derived from an EMBL/GenBank/DDBJ whole genome shotgun (WGS) entry which is preliminary data.</text>
</comment>
<sequence>MAASGTIRYAVLGTLVAAGVATVAVTAQGLPPITEIEHVNGNVYKVFGAGGNTTVFVRSNDVVLVDTKLPNSGEGILAQVRSITDKPIGVIINTHSHPDHMGSNNQLREMQAGSPIQVVAHANSERRMEAGGGPFGASQVDTSFTTSMTLGEGDDRVDVYHFGAGHTDGDAFIVFPAARTMAAGDIYAWHMSPLIDPGSGGSMLATPTTLTRAYYSIKDVDHVIQGHGGVSTWQEFRSFMQFNRALVAQAEQTLLTGGTPEDALNALNRNPSFAIFLDHNIKPGLEYGGTPWSRALINLRVVFQELRGETPQLIMNLPPEEQ</sequence>
<accession>A0A844YVZ9</accession>
<dbReference type="Gene3D" id="3.60.15.10">
    <property type="entry name" value="Ribonuclease Z/Hydroxyacylglutathione hydrolase-like"/>
    <property type="match status" value="1"/>
</dbReference>
<reference evidence="3 4" key="1">
    <citation type="submission" date="2019-12" db="EMBL/GenBank/DDBJ databases">
        <title>Genomic-based taxomic classification of the family Erythrobacteraceae.</title>
        <authorList>
            <person name="Xu L."/>
        </authorList>
    </citation>
    <scope>NUCLEOTIDE SEQUENCE [LARGE SCALE GENOMIC DNA]</scope>
    <source>
        <strain evidence="3 4">M0322</strain>
    </source>
</reference>
<dbReference type="GO" id="GO:0016787">
    <property type="term" value="F:hydrolase activity"/>
    <property type="evidence" value="ECO:0007669"/>
    <property type="project" value="UniProtKB-KW"/>
</dbReference>
<evidence type="ECO:0000259" key="2">
    <source>
        <dbReference type="SMART" id="SM00849"/>
    </source>
</evidence>
<comment type="similarity">
    <text evidence="1">Belongs to the metallo-beta-lactamase superfamily. Class-B beta-lactamase family.</text>
</comment>
<dbReference type="Pfam" id="PF00753">
    <property type="entry name" value="Lactamase_B"/>
    <property type="match status" value="1"/>
</dbReference>
<dbReference type="OrthoDB" id="420651at2"/>
<gene>
    <name evidence="3" type="ORF">GRI99_06000</name>
</gene>
<feature type="domain" description="Metallo-beta-lactamase" evidence="2">
    <location>
        <begin position="50"/>
        <end position="227"/>
    </location>
</feature>
<protein>
    <submittedName>
        <fullName evidence="3">MBL fold metallo-hydrolase</fullName>
    </submittedName>
</protein>
<organism evidence="3 4">
    <name type="scientific">Alteraurantiacibacter buctensis</name>
    <dbReference type="NCBI Taxonomy" id="1503981"/>
    <lineage>
        <taxon>Bacteria</taxon>
        <taxon>Pseudomonadati</taxon>
        <taxon>Pseudomonadota</taxon>
        <taxon>Alphaproteobacteria</taxon>
        <taxon>Sphingomonadales</taxon>
        <taxon>Erythrobacteraceae</taxon>
        <taxon>Alteraurantiacibacter</taxon>
    </lineage>
</organism>
<name>A0A844YVZ9_9SPHN</name>
<evidence type="ECO:0000256" key="1">
    <source>
        <dbReference type="ARBA" id="ARBA00005250"/>
    </source>
</evidence>
<dbReference type="SUPFAM" id="SSF56281">
    <property type="entry name" value="Metallo-hydrolase/oxidoreductase"/>
    <property type="match status" value="1"/>
</dbReference>
<evidence type="ECO:0000313" key="3">
    <source>
        <dbReference type="EMBL" id="MXO71190.1"/>
    </source>
</evidence>
<dbReference type="Proteomes" id="UP000466966">
    <property type="component" value="Unassembled WGS sequence"/>
</dbReference>
<dbReference type="InterPro" id="IPR050855">
    <property type="entry name" value="NDM-1-like"/>
</dbReference>
<dbReference type="InterPro" id="IPR001279">
    <property type="entry name" value="Metallo-B-lactamas"/>
</dbReference>
<dbReference type="PANTHER" id="PTHR42951:SF4">
    <property type="entry name" value="ACYL-COENZYME A THIOESTERASE MBLAC2"/>
    <property type="match status" value="1"/>
</dbReference>
<keyword evidence="4" id="KW-1185">Reference proteome</keyword>
<dbReference type="InterPro" id="IPR036866">
    <property type="entry name" value="RibonucZ/Hydroxyglut_hydro"/>
</dbReference>
<dbReference type="AlphaFoldDB" id="A0A844YVZ9"/>
<dbReference type="EMBL" id="WTYV01000002">
    <property type="protein sequence ID" value="MXO71190.1"/>
    <property type="molecule type" value="Genomic_DNA"/>
</dbReference>
<dbReference type="CDD" id="cd16282">
    <property type="entry name" value="metallo-hydrolase-like_MBL-fold"/>
    <property type="match status" value="1"/>
</dbReference>
<dbReference type="GO" id="GO:0017001">
    <property type="term" value="P:antibiotic catabolic process"/>
    <property type="evidence" value="ECO:0007669"/>
    <property type="project" value="UniProtKB-ARBA"/>
</dbReference>
<dbReference type="RefSeq" id="WP_160771131.1">
    <property type="nucleotide sequence ID" value="NZ_WTYV01000002.1"/>
</dbReference>